<protein>
    <submittedName>
        <fullName evidence="2">Uncharacterized protein</fullName>
    </submittedName>
</protein>
<organism evidence="2 3">
    <name type="scientific">Cannabis sativa</name>
    <name type="common">Hemp</name>
    <name type="synonym">Marijuana</name>
    <dbReference type="NCBI Taxonomy" id="3483"/>
    <lineage>
        <taxon>Eukaryota</taxon>
        <taxon>Viridiplantae</taxon>
        <taxon>Streptophyta</taxon>
        <taxon>Embryophyta</taxon>
        <taxon>Tracheophyta</taxon>
        <taxon>Spermatophyta</taxon>
        <taxon>Magnoliopsida</taxon>
        <taxon>eudicotyledons</taxon>
        <taxon>Gunneridae</taxon>
        <taxon>Pentapetalae</taxon>
        <taxon>rosids</taxon>
        <taxon>fabids</taxon>
        <taxon>Rosales</taxon>
        <taxon>Cannabaceae</taxon>
        <taxon>Cannabis</taxon>
    </lineage>
</organism>
<keyword evidence="3" id="KW-1185">Reference proteome</keyword>
<evidence type="ECO:0000256" key="1">
    <source>
        <dbReference type="SAM" id="Phobius"/>
    </source>
</evidence>
<reference evidence="2" key="2">
    <citation type="submission" date="2021-03" db="UniProtKB">
        <authorList>
            <consortium name="EnsemblPlants"/>
        </authorList>
    </citation>
    <scope>IDENTIFICATION</scope>
</reference>
<accession>A0A803R7R5</accession>
<proteinExistence type="predicted"/>
<dbReference type="AlphaFoldDB" id="A0A803R7R5"/>
<sequence>MWVSCWSVGWISLHLQTINHRRRSELMKKRASHRNDLVILLYEGSSILFGPFSVSFVINMLN</sequence>
<keyword evidence="1" id="KW-1133">Transmembrane helix</keyword>
<dbReference type="EnsemblPlants" id="novel_model_6098_5bd9a17a">
    <property type="protein sequence ID" value="cds.novel_model_6098_5bd9a17a"/>
    <property type="gene ID" value="novel_gene_3142_5bd9a17a"/>
</dbReference>
<dbReference type="Gramene" id="novel_model_6098_5bd9a17a">
    <property type="protein sequence ID" value="cds.novel_model_6098_5bd9a17a"/>
    <property type="gene ID" value="novel_gene_3142_5bd9a17a"/>
</dbReference>
<dbReference type="EMBL" id="UZAU01000679">
    <property type="status" value="NOT_ANNOTATED_CDS"/>
    <property type="molecule type" value="Genomic_DNA"/>
</dbReference>
<name>A0A803R7R5_CANSA</name>
<dbReference type="Proteomes" id="UP000596661">
    <property type="component" value="Chromosome 8"/>
</dbReference>
<feature type="transmembrane region" description="Helical" evidence="1">
    <location>
        <begin position="37"/>
        <end position="58"/>
    </location>
</feature>
<reference evidence="2" key="1">
    <citation type="submission" date="2018-11" db="EMBL/GenBank/DDBJ databases">
        <authorList>
            <person name="Grassa J C."/>
        </authorList>
    </citation>
    <scope>NUCLEOTIDE SEQUENCE [LARGE SCALE GENOMIC DNA]</scope>
</reference>
<keyword evidence="1" id="KW-0812">Transmembrane</keyword>
<evidence type="ECO:0000313" key="2">
    <source>
        <dbReference type="EnsemblPlants" id="cds.novel_model_6098_5bd9a17a"/>
    </source>
</evidence>
<evidence type="ECO:0000313" key="3">
    <source>
        <dbReference type="Proteomes" id="UP000596661"/>
    </source>
</evidence>
<keyword evidence="1" id="KW-0472">Membrane</keyword>